<proteinExistence type="predicted"/>
<sequence>MASPNRPARLNRTLLLLVAVVLLAAAAFTLLTAFGVLALVSADQTLTPTSLSPPTWVSYVTILVAVVVGLLALRWLLAQTQRRAKTGTWRLEADPASGATRIDAQDAVAPLVDEVENYPGVHRASARLAGTASRPMLYLTVGTEDAADITDVRRRIDTDAVPRLRQALDLSALPAEVLFRLDDARSARLS</sequence>
<keyword evidence="1" id="KW-0812">Transmembrane</keyword>
<protein>
    <recommendedName>
        <fullName evidence="4">Alkaline shock response membrane anchor protein AmaP</fullName>
    </recommendedName>
</protein>
<gene>
    <name evidence="2" type="ORF">BJ983_005951</name>
</gene>
<accession>A0A7Y9J9Z2</accession>
<organism evidence="2 3">
    <name type="scientific">Actinomycetospora corticicola</name>
    <dbReference type="NCBI Taxonomy" id="663602"/>
    <lineage>
        <taxon>Bacteria</taxon>
        <taxon>Bacillati</taxon>
        <taxon>Actinomycetota</taxon>
        <taxon>Actinomycetes</taxon>
        <taxon>Pseudonocardiales</taxon>
        <taxon>Pseudonocardiaceae</taxon>
        <taxon>Actinomycetospora</taxon>
    </lineage>
</organism>
<keyword evidence="3" id="KW-1185">Reference proteome</keyword>
<feature type="transmembrane region" description="Helical" evidence="1">
    <location>
        <begin position="58"/>
        <end position="77"/>
    </location>
</feature>
<evidence type="ECO:0008006" key="4">
    <source>
        <dbReference type="Google" id="ProtNLM"/>
    </source>
</evidence>
<dbReference type="AlphaFoldDB" id="A0A7Y9J9Z2"/>
<evidence type="ECO:0000313" key="2">
    <source>
        <dbReference type="EMBL" id="NYD39849.1"/>
    </source>
</evidence>
<dbReference type="Proteomes" id="UP000535890">
    <property type="component" value="Unassembled WGS sequence"/>
</dbReference>
<dbReference type="EMBL" id="JACCBN010000001">
    <property type="protein sequence ID" value="NYD39849.1"/>
    <property type="molecule type" value="Genomic_DNA"/>
</dbReference>
<keyword evidence="1" id="KW-0472">Membrane</keyword>
<evidence type="ECO:0000313" key="3">
    <source>
        <dbReference type="Proteomes" id="UP000535890"/>
    </source>
</evidence>
<dbReference type="RefSeq" id="WP_179797115.1">
    <property type="nucleotide sequence ID" value="NZ_BAABHP010000002.1"/>
</dbReference>
<name>A0A7Y9J9Z2_9PSEU</name>
<keyword evidence="1" id="KW-1133">Transmembrane helix</keyword>
<reference evidence="2 3" key="1">
    <citation type="submission" date="2020-07" db="EMBL/GenBank/DDBJ databases">
        <title>Sequencing the genomes of 1000 actinobacteria strains.</title>
        <authorList>
            <person name="Klenk H.-P."/>
        </authorList>
    </citation>
    <scope>NUCLEOTIDE SEQUENCE [LARGE SCALE GENOMIC DNA]</scope>
    <source>
        <strain evidence="2 3">DSM 45772</strain>
    </source>
</reference>
<comment type="caution">
    <text evidence="2">The sequence shown here is derived from an EMBL/GenBank/DDBJ whole genome shotgun (WGS) entry which is preliminary data.</text>
</comment>
<evidence type="ECO:0000256" key="1">
    <source>
        <dbReference type="SAM" id="Phobius"/>
    </source>
</evidence>